<protein>
    <submittedName>
        <fullName evidence="14">Phosphatidylcholine/phosphatidylserine synthase</fullName>
    </submittedName>
</protein>
<evidence type="ECO:0000256" key="2">
    <source>
        <dbReference type="ARBA" id="ARBA00010441"/>
    </source>
</evidence>
<feature type="transmembrane region" description="Helical" evidence="12">
    <location>
        <begin position="189"/>
        <end position="209"/>
    </location>
</feature>
<evidence type="ECO:0000256" key="12">
    <source>
        <dbReference type="SAM" id="Phobius"/>
    </source>
</evidence>
<dbReference type="EMBL" id="JAGIZA010000010">
    <property type="protein sequence ID" value="MBP0494515.1"/>
    <property type="molecule type" value="Genomic_DNA"/>
</dbReference>
<accession>A0A940S728</accession>
<keyword evidence="5 12" id="KW-0812">Transmembrane</keyword>
<dbReference type="GO" id="GO:0016020">
    <property type="term" value="C:membrane"/>
    <property type="evidence" value="ECO:0007669"/>
    <property type="project" value="UniProtKB-SubCell"/>
</dbReference>
<comment type="subcellular location">
    <subcellularLocation>
        <location evidence="1">Membrane</location>
        <topology evidence="1">Multi-pass membrane protein</topology>
    </subcellularLocation>
</comment>
<dbReference type="InterPro" id="IPR012616">
    <property type="entry name" value="CDP-OH_P_trans_C"/>
</dbReference>
<keyword evidence="8 12" id="KW-0472">Membrane</keyword>
<keyword evidence="10" id="KW-1208">Phospholipid metabolism</keyword>
<dbReference type="InterPro" id="IPR050324">
    <property type="entry name" value="CDP-alcohol_PTase-I"/>
</dbReference>
<evidence type="ECO:0000256" key="5">
    <source>
        <dbReference type="ARBA" id="ARBA00022692"/>
    </source>
</evidence>
<dbReference type="InterPro" id="IPR000462">
    <property type="entry name" value="CDP-OH_P_trans"/>
</dbReference>
<organism evidence="14 15">
    <name type="scientific">Roseomonas indoligenes</name>
    <dbReference type="NCBI Taxonomy" id="2820811"/>
    <lineage>
        <taxon>Bacteria</taxon>
        <taxon>Pseudomonadati</taxon>
        <taxon>Pseudomonadota</taxon>
        <taxon>Alphaproteobacteria</taxon>
        <taxon>Acetobacterales</taxon>
        <taxon>Roseomonadaceae</taxon>
        <taxon>Roseomonas</taxon>
    </lineage>
</organism>
<name>A0A940S728_9PROT</name>
<evidence type="ECO:0000313" key="15">
    <source>
        <dbReference type="Proteomes" id="UP000677537"/>
    </source>
</evidence>
<evidence type="ECO:0000256" key="10">
    <source>
        <dbReference type="ARBA" id="ARBA00023264"/>
    </source>
</evidence>
<feature type="transmembrane region" description="Helical" evidence="12">
    <location>
        <begin position="240"/>
        <end position="261"/>
    </location>
</feature>
<evidence type="ECO:0000256" key="3">
    <source>
        <dbReference type="ARBA" id="ARBA00022516"/>
    </source>
</evidence>
<evidence type="ECO:0000256" key="6">
    <source>
        <dbReference type="ARBA" id="ARBA00022989"/>
    </source>
</evidence>
<proteinExistence type="inferred from homology"/>
<evidence type="ECO:0000313" key="14">
    <source>
        <dbReference type="EMBL" id="MBP0494515.1"/>
    </source>
</evidence>
<dbReference type="PROSITE" id="PS00379">
    <property type="entry name" value="CDP_ALCOHOL_P_TRANSF"/>
    <property type="match status" value="1"/>
</dbReference>
<reference evidence="14" key="1">
    <citation type="submission" date="2021-03" db="EMBL/GenBank/DDBJ databases">
        <authorList>
            <person name="So Y."/>
        </authorList>
    </citation>
    <scope>NUCLEOTIDE SEQUENCE</scope>
    <source>
        <strain evidence="14">SG15</strain>
    </source>
</reference>
<dbReference type="GO" id="GO:0008654">
    <property type="term" value="P:phospholipid biosynthetic process"/>
    <property type="evidence" value="ECO:0007669"/>
    <property type="project" value="UniProtKB-KW"/>
</dbReference>
<evidence type="ECO:0000256" key="11">
    <source>
        <dbReference type="RuleBase" id="RU003750"/>
    </source>
</evidence>
<dbReference type="InterPro" id="IPR048254">
    <property type="entry name" value="CDP_ALCOHOL_P_TRANSF_CS"/>
</dbReference>
<keyword evidence="6 12" id="KW-1133">Transmembrane helix</keyword>
<evidence type="ECO:0000256" key="9">
    <source>
        <dbReference type="ARBA" id="ARBA00023209"/>
    </source>
</evidence>
<feature type="domain" description="CDP-alcohol phosphatidyltransferase C-terminal" evidence="13">
    <location>
        <begin position="220"/>
        <end position="255"/>
    </location>
</feature>
<gene>
    <name evidence="14" type="ORF">J5Y10_17160</name>
</gene>
<dbReference type="RefSeq" id="WP_209375248.1">
    <property type="nucleotide sequence ID" value="NZ_JAGIZA010000010.1"/>
</dbReference>
<feature type="transmembrane region" description="Helical" evidence="12">
    <location>
        <begin position="21"/>
        <end position="44"/>
    </location>
</feature>
<feature type="transmembrane region" description="Helical" evidence="12">
    <location>
        <begin position="111"/>
        <end position="129"/>
    </location>
</feature>
<evidence type="ECO:0000256" key="7">
    <source>
        <dbReference type="ARBA" id="ARBA00023098"/>
    </source>
</evidence>
<keyword evidence="9" id="KW-0594">Phospholipid biosynthesis</keyword>
<keyword evidence="15" id="KW-1185">Reference proteome</keyword>
<keyword evidence="3" id="KW-0444">Lipid biosynthesis</keyword>
<evidence type="ECO:0000256" key="8">
    <source>
        <dbReference type="ARBA" id="ARBA00023136"/>
    </source>
</evidence>
<dbReference type="PANTHER" id="PTHR14269:SF61">
    <property type="entry name" value="CDP-DIACYLGLYCEROL--SERINE O-PHOSPHATIDYLTRANSFERASE"/>
    <property type="match status" value="1"/>
</dbReference>
<dbReference type="GO" id="GO:0016780">
    <property type="term" value="F:phosphotransferase activity, for other substituted phosphate groups"/>
    <property type="evidence" value="ECO:0007669"/>
    <property type="project" value="InterPro"/>
</dbReference>
<keyword evidence="4 11" id="KW-0808">Transferase</keyword>
<comment type="similarity">
    <text evidence="2 11">Belongs to the CDP-alcohol phosphatidyltransferase class-I family.</text>
</comment>
<dbReference type="Pfam" id="PF01066">
    <property type="entry name" value="CDP-OH_P_transf"/>
    <property type="match status" value="1"/>
</dbReference>
<keyword evidence="7" id="KW-0443">Lipid metabolism</keyword>
<dbReference type="PANTHER" id="PTHR14269">
    <property type="entry name" value="CDP-DIACYLGLYCEROL--GLYCEROL-3-PHOSPHATE 3-PHOSPHATIDYLTRANSFERASE-RELATED"/>
    <property type="match status" value="1"/>
</dbReference>
<feature type="transmembrane region" description="Helical" evidence="12">
    <location>
        <begin position="150"/>
        <end position="169"/>
    </location>
</feature>
<dbReference type="AlphaFoldDB" id="A0A940S728"/>
<sequence>MAEIRRFRLARQRRPRMSGQSFNRLLPNILTMLGLCAGMTAIRFAMDDRWEPAVTLIVVATFIDGLDGRLARLLQATSRFGAEFDSLSDFLCFGVAPAFILYLWSLHEARGFGFIPCLLFAACMALRLARFNAAIDAPVAPGSVPRPPGFFTGVPAPAGAGLALFPIFASLAFEGWGLDRTAHAVRHPVFAAVVLVLVAGLLVSTLPTWSFKNFKVPSHVVLPLLLGAASYAALLVAEPWAALAAAGILYAIMIPLSLRSYRRLRAEATRRLAEAEAPAG</sequence>
<dbReference type="Gene3D" id="1.20.120.1760">
    <property type="match status" value="1"/>
</dbReference>
<evidence type="ECO:0000259" key="13">
    <source>
        <dbReference type="Pfam" id="PF08009"/>
    </source>
</evidence>
<feature type="transmembrane region" description="Helical" evidence="12">
    <location>
        <begin position="87"/>
        <end position="105"/>
    </location>
</feature>
<dbReference type="InterPro" id="IPR043130">
    <property type="entry name" value="CDP-OH_PTrfase_TM_dom"/>
</dbReference>
<evidence type="ECO:0000256" key="1">
    <source>
        <dbReference type="ARBA" id="ARBA00004141"/>
    </source>
</evidence>
<dbReference type="Proteomes" id="UP000677537">
    <property type="component" value="Unassembled WGS sequence"/>
</dbReference>
<comment type="caution">
    <text evidence="14">The sequence shown here is derived from an EMBL/GenBank/DDBJ whole genome shotgun (WGS) entry which is preliminary data.</text>
</comment>
<evidence type="ECO:0000256" key="4">
    <source>
        <dbReference type="ARBA" id="ARBA00022679"/>
    </source>
</evidence>
<dbReference type="Pfam" id="PF08009">
    <property type="entry name" value="CDP-OH_P_tran_2"/>
    <property type="match status" value="1"/>
</dbReference>